<accession>A0A6A6Y013</accession>
<dbReference type="RefSeq" id="XP_033568954.1">
    <property type="nucleotide sequence ID" value="XM_033728663.1"/>
</dbReference>
<dbReference type="PANTHER" id="PTHR34706">
    <property type="entry name" value="SLR1338 PROTEIN"/>
    <property type="match status" value="1"/>
</dbReference>
<dbReference type="OrthoDB" id="2142040at2759"/>
<dbReference type="AlphaFoldDB" id="A0A6A6Y013"/>
<reference evidence="2 4" key="1">
    <citation type="journal article" date="2020" name="Stud. Mycol.">
        <title>101 Dothideomycetes genomes: a test case for predicting lifestyles and emergence of pathogens.</title>
        <authorList>
            <person name="Haridas S."/>
            <person name="Albert R."/>
            <person name="Binder M."/>
            <person name="Bloem J."/>
            <person name="Labutti K."/>
            <person name="Salamov A."/>
            <person name="Andreopoulos B."/>
            <person name="Baker S."/>
            <person name="Barry K."/>
            <person name="Bills G."/>
            <person name="Bluhm B."/>
            <person name="Cannon C."/>
            <person name="Castanera R."/>
            <person name="Culley D."/>
            <person name="Daum C."/>
            <person name="Ezra D."/>
            <person name="Gonzalez J."/>
            <person name="Henrissat B."/>
            <person name="Kuo A."/>
            <person name="Liang C."/>
            <person name="Lipzen A."/>
            <person name="Lutzoni F."/>
            <person name="Magnuson J."/>
            <person name="Mondo S."/>
            <person name="Nolan M."/>
            <person name="Ohm R."/>
            <person name="Pangilinan J."/>
            <person name="Park H.-J."/>
            <person name="Ramirez L."/>
            <person name="Alfaro M."/>
            <person name="Sun H."/>
            <person name="Tritt A."/>
            <person name="Yoshinaga Y."/>
            <person name="Zwiers L.-H."/>
            <person name="Turgeon B."/>
            <person name="Goodwin S."/>
            <person name="Spatafora J."/>
            <person name="Crous P."/>
            <person name="Grigoriev I."/>
        </authorList>
    </citation>
    <scope>NUCLEOTIDE SEQUENCE</scope>
    <source>
        <strain evidence="2 4">CBS 304.34</strain>
    </source>
</reference>
<feature type="region of interest" description="Disordered" evidence="1">
    <location>
        <begin position="218"/>
        <end position="282"/>
    </location>
</feature>
<evidence type="ECO:0000313" key="4">
    <source>
        <dbReference type="RefSeq" id="XP_033568954.1"/>
    </source>
</evidence>
<evidence type="ECO:0000313" key="2">
    <source>
        <dbReference type="EMBL" id="KAF2801990.1"/>
    </source>
</evidence>
<feature type="region of interest" description="Disordered" evidence="1">
    <location>
        <begin position="435"/>
        <end position="475"/>
    </location>
</feature>
<feature type="region of interest" description="Disordered" evidence="1">
    <location>
        <begin position="1"/>
        <end position="29"/>
    </location>
</feature>
<dbReference type="Proteomes" id="UP000504636">
    <property type="component" value="Unplaced"/>
</dbReference>
<dbReference type="GeneID" id="54469556"/>
<proteinExistence type="predicted"/>
<feature type="compositionally biased region" description="Polar residues" evidence="1">
    <location>
        <begin position="265"/>
        <end position="281"/>
    </location>
</feature>
<sequence length="909" mass="101221">MATVWNPTIATAKDLPPHEDDEPISTKATDCESNFSKSVRLMESHGEEEYAEILRKLQAKFVDWTAYLGVFAGGKASLDQRLRRHPRYQDLVLLVLDMLNINLIQTTVDPDDAGSDESSDDGVDRRKVELSGIQKSINELDRLAIYIRQSSTSSFDARVKAFGARKPAEISSFEVKTMLAVNGLYPEASESLRQHLSKSMMKRYTRLLYWKFHDKKLRADRRRDGQPRHTQPRSTPSHAMEPPQRLRSMEDSASALPKPEESKVSKGTTFLSGTVPSNAGSNLVIPPAEGEMPVLSRARASTVLRSGAKFPEPPQFKGEEDRKPCHLCRKIFSKADFEDEFWWRRHVNGDLFPFPCVSNTCSESPTFASRSEWTGHMERDHGVFWSRGPSIPNRDKETAPDPQATANLGQLVDICPLCCLPLEESGDARTGIHQSTVVPAPQTSNESPETLLLDSKKMESKTPSSRSKDKRSVQFDFTKLDSEPAGEGAGPPATNMEVVKADECGTQKTANTVTMMLKHIADHLQFLALLTPRLSTEKLAVGDVHAFPSSQASTSDRAPGKRSTLNNEFEFVQGDEVNEADMHGILQENFLEKGPRNEEVESTTPIDWSIYSIPMQTTKEDTVIEHMYTLQKFKHVDTYVKDTPALEAFFKDNKEFMQDIAKKAVDLANDPTTDLGSPEVLPKTIKVTMHQQVIYCDDSSSMVTAKGTAEKRWENQKSLALRIARTMTRILPDREGVALRFINQTTNESPSLDLEGIGRALDLADPKGNTPIGTTLRERILKPLVFNPLAVGKLKRPLLVSVLTDGGPTPEAPGTLASVIVECGNELERKGYPRDCVKFLIGQVGSSKAAFEFLDTLRDNPAIASVSHIFAGRMDDKFKSFRDERSLDRWLVETLFKPLAAAEAKKKEG</sequence>
<keyword evidence="3" id="KW-1185">Reference proteome</keyword>
<feature type="compositionally biased region" description="Polar residues" evidence="1">
    <location>
        <begin position="435"/>
        <end position="448"/>
    </location>
</feature>
<evidence type="ECO:0000313" key="3">
    <source>
        <dbReference type="Proteomes" id="UP000504636"/>
    </source>
</evidence>
<dbReference type="EMBL" id="MU003726">
    <property type="protein sequence ID" value="KAF2801990.1"/>
    <property type="molecule type" value="Genomic_DNA"/>
</dbReference>
<name>A0A6A6Y013_9PEZI</name>
<protein>
    <recommendedName>
        <fullName evidence="5">VWFA domain-containing protein</fullName>
    </recommendedName>
</protein>
<reference evidence="4" key="2">
    <citation type="submission" date="2020-04" db="EMBL/GenBank/DDBJ databases">
        <authorList>
            <consortium name="NCBI Genome Project"/>
        </authorList>
    </citation>
    <scope>NUCLEOTIDE SEQUENCE</scope>
    <source>
        <strain evidence="4">CBS 304.34</strain>
    </source>
</reference>
<evidence type="ECO:0000256" key="1">
    <source>
        <dbReference type="SAM" id="MobiDB-lite"/>
    </source>
</evidence>
<reference evidence="4" key="3">
    <citation type="submission" date="2025-04" db="UniProtKB">
        <authorList>
            <consortium name="RefSeq"/>
        </authorList>
    </citation>
    <scope>IDENTIFICATION</scope>
    <source>
        <strain evidence="4">CBS 304.34</strain>
    </source>
</reference>
<organism evidence="2">
    <name type="scientific">Mytilinidion resinicola</name>
    <dbReference type="NCBI Taxonomy" id="574789"/>
    <lineage>
        <taxon>Eukaryota</taxon>
        <taxon>Fungi</taxon>
        <taxon>Dikarya</taxon>
        <taxon>Ascomycota</taxon>
        <taxon>Pezizomycotina</taxon>
        <taxon>Dothideomycetes</taxon>
        <taxon>Pleosporomycetidae</taxon>
        <taxon>Mytilinidiales</taxon>
        <taxon>Mytilinidiaceae</taxon>
        <taxon>Mytilinidion</taxon>
    </lineage>
</organism>
<feature type="compositionally biased region" description="Polar residues" evidence="1">
    <location>
        <begin position="228"/>
        <end position="237"/>
    </location>
</feature>
<feature type="compositionally biased region" description="Basic and acidic residues" evidence="1">
    <location>
        <begin position="454"/>
        <end position="475"/>
    </location>
</feature>
<evidence type="ECO:0008006" key="5">
    <source>
        <dbReference type="Google" id="ProtNLM"/>
    </source>
</evidence>
<dbReference type="PANTHER" id="PTHR34706:SF3">
    <property type="entry name" value="ANKYRIN REPEAT PROTEIN (AFU_ORTHOLOGUE AFUA_7G06200)"/>
    <property type="match status" value="1"/>
</dbReference>
<gene>
    <name evidence="2 4" type="ORF">BDZ99DRAFT_577208</name>
</gene>